<dbReference type="InterPro" id="IPR050117">
    <property type="entry name" value="MAPK"/>
</dbReference>
<evidence type="ECO:0000313" key="6">
    <source>
        <dbReference type="Proteomes" id="UP000054359"/>
    </source>
</evidence>
<feature type="binding site" evidence="3">
    <location>
        <position position="42"/>
    </location>
    <ligand>
        <name>ATP</name>
        <dbReference type="ChEBI" id="CHEBI:30616"/>
    </ligand>
</feature>
<evidence type="ECO:0000259" key="4">
    <source>
        <dbReference type="PROSITE" id="PS50011"/>
    </source>
</evidence>
<feature type="non-terminal residue" evidence="5">
    <location>
        <position position="105"/>
    </location>
</feature>
<proteinExistence type="predicted"/>
<dbReference type="GO" id="GO:0004672">
    <property type="term" value="F:protein kinase activity"/>
    <property type="evidence" value="ECO:0007669"/>
    <property type="project" value="InterPro"/>
</dbReference>
<organism evidence="5 6">
    <name type="scientific">Stegodyphus mimosarum</name>
    <name type="common">African social velvet spider</name>
    <dbReference type="NCBI Taxonomy" id="407821"/>
    <lineage>
        <taxon>Eukaryota</taxon>
        <taxon>Metazoa</taxon>
        <taxon>Ecdysozoa</taxon>
        <taxon>Arthropoda</taxon>
        <taxon>Chelicerata</taxon>
        <taxon>Arachnida</taxon>
        <taxon>Araneae</taxon>
        <taxon>Araneomorphae</taxon>
        <taxon>Entelegynae</taxon>
        <taxon>Eresoidea</taxon>
        <taxon>Eresidae</taxon>
        <taxon>Stegodyphus</taxon>
    </lineage>
</organism>
<dbReference type="Proteomes" id="UP000054359">
    <property type="component" value="Unassembled WGS sequence"/>
</dbReference>
<feature type="domain" description="Protein kinase" evidence="4">
    <location>
        <begin position="12"/>
        <end position="105"/>
    </location>
</feature>
<dbReference type="EMBL" id="KK118131">
    <property type="protein sequence ID" value="KFM72301.1"/>
    <property type="molecule type" value="Genomic_DNA"/>
</dbReference>
<protein>
    <submittedName>
        <fullName evidence="5">Mitogen-activated protein kinase 15</fullName>
    </submittedName>
</protein>
<sequence length="105" mass="12445">MGDVDLYVAERYDVSKRLGKGAYGIVWKAVDRVNRKTVAVKKIYDAFRNRTDAQRTFREIWYLQEFQNHPNIISLLEVVKAKNDKDIYLVFDFMETDLHQMIKKG</sequence>
<dbReference type="OrthoDB" id="192887at2759"/>
<dbReference type="Pfam" id="PF00069">
    <property type="entry name" value="Pkinase"/>
    <property type="match status" value="1"/>
</dbReference>
<dbReference type="FunFam" id="3.30.200.20:FF:000166">
    <property type="entry name" value="Mitogen-activated protein kinase"/>
    <property type="match status" value="1"/>
</dbReference>
<dbReference type="PROSITE" id="PS50011">
    <property type="entry name" value="PROTEIN_KINASE_DOM"/>
    <property type="match status" value="1"/>
</dbReference>
<dbReference type="PROSITE" id="PS00107">
    <property type="entry name" value="PROTEIN_KINASE_ATP"/>
    <property type="match status" value="1"/>
</dbReference>
<dbReference type="AlphaFoldDB" id="A0A087U4L2"/>
<reference evidence="5 6" key="1">
    <citation type="submission" date="2013-11" db="EMBL/GenBank/DDBJ databases">
        <title>Genome sequencing of Stegodyphus mimosarum.</title>
        <authorList>
            <person name="Bechsgaard J."/>
        </authorList>
    </citation>
    <scope>NUCLEOTIDE SEQUENCE [LARGE SCALE GENOMIC DNA]</scope>
</reference>
<keyword evidence="2 3" id="KW-0067">ATP-binding</keyword>
<gene>
    <name evidence="5" type="ORF">X975_15149</name>
</gene>
<evidence type="ECO:0000256" key="3">
    <source>
        <dbReference type="PROSITE-ProRule" id="PRU10141"/>
    </source>
</evidence>
<dbReference type="OMA" id="GHISFIF"/>
<keyword evidence="1 3" id="KW-0547">Nucleotide-binding</keyword>
<evidence type="ECO:0000256" key="2">
    <source>
        <dbReference type="ARBA" id="ARBA00022840"/>
    </source>
</evidence>
<dbReference type="SUPFAM" id="SSF56112">
    <property type="entry name" value="Protein kinase-like (PK-like)"/>
    <property type="match status" value="1"/>
</dbReference>
<evidence type="ECO:0000313" key="5">
    <source>
        <dbReference type="EMBL" id="KFM72301.1"/>
    </source>
</evidence>
<dbReference type="PANTHER" id="PTHR24055">
    <property type="entry name" value="MITOGEN-ACTIVATED PROTEIN KINASE"/>
    <property type="match status" value="1"/>
</dbReference>
<keyword evidence="5" id="KW-0418">Kinase</keyword>
<dbReference type="STRING" id="407821.A0A087U4L2"/>
<keyword evidence="6" id="KW-1185">Reference proteome</keyword>
<keyword evidence="5" id="KW-0808">Transferase</keyword>
<dbReference type="InterPro" id="IPR000719">
    <property type="entry name" value="Prot_kinase_dom"/>
</dbReference>
<evidence type="ECO:0000256" key="1">
    <source>
        <dbReference type="ARBA" id="ARBA00022741"/>
    </source>
</evidence>
<dbReference type="Gene3D" id="3.30.200.20">
    <property type="entry name" value="Phosphorylase Kinase, domain 1"/>
    <property type="match status" value="1"/>
</dbReference>
<name>A0A087U4L2_STEMI</name>
<dbReference type="GO" id="GO:0005524">
    <property type="term" value="F:ATP binding"/>
    <property type="evidence" value="ECO:0007669"/>
    <property type="project" value="UniProtKB-UniRule"/>
</dbReference>
<accession>A0A087U4L2</accession>
<dbReference type="InterPro" id="IPR017441">
    <property type="entry name" value="Protein_kinase_ATP_BS"/>
</dbReference>
<dbReference type="InterPro" id="IPR011009">
    <property type="entry name" value="Kinase-like_dom_sf"/>
</dbReference>